<dbReference type="Pfam" id="PF00642">
    <property type="entry name" value="zf-CCCH"/>
    <property type="match status" value="1"/>
</dbReference>
<dbReference type="PROSITE" id="PS50103">
    <property type="entry name" value="ZF_C3H1"/>
    <property type="match status" value="2"/>
</dbReference>
<dbReference type="InterPro" id="IPR036855">
    <property type="entry name" value="Znf_CCCH_sf"/>
</dbReference>
<evidence type="ECO:0000256" key="3">
    <source>
        <dbReference type="ARBA" id="ARBA00022771"/>
    </source>
</evidence>
<keyword evidence="2" id="KW-0677">Repeat</keyword>
<evidence type="ECO:0000256" key="1">
    <source>
        <dbReference type="ARBA" id="ARBA00022723"/>
    </source>
</evidence>
<dbReference type="PANTHER" id="PTHR12547">
    <property type="entry name" value="CCCH ZINC FINGER/TIS11-RELATED"/>
    <property type="match status" value="1"/>
</dbReference>
<feature type="zinc finger region" description="C3H1-type" evidence="5">
    <location>
        <begin position="55"/>
        <end position="87"/>
    </location>
</feature>
<keyword evidence="4 5" id="KW-0862">Zinc</keyword>
<evidence type="ECO:0000313" key="7">
    <source>
        <dbReference type="EMBL" id="GFY96986.1"/>
    </source>
</evidence>
<dbReference type="PANTHER" id="PTHR12547:SF18">
    <property type="entry name" value="PROTEIN TIS11"/>
    <property type="match status" value="1"/>
</dbReference>
<dbReference type="InterPro" id="IPR000571">
    <property type="entry name" value="Znf_CCCH"/>
</dbReference>
<feature type="zinc finger region" description="C3H1-type" evidence="5">
    <location>
        <begin position="126"/>
        <end position="154"/>
    </location>
</feature>
<proteinExistence type="predicted"/>
<dbReference type="GO" id="GO:0003729">
    <property type="term" value="F:mRNA binding"/>
    <property type="evidence" value="ECO:0007669"/>
    <property type="project" value="InterPro"/>
</dbReference>
<keyword evidence="1 5" id="KW-0479">Metal-binding</keyword>
<dbReference type="SUPFAM" id="SSF90229">
    <property type="entry name" value="CCCH zinc finger"/>
    <property type="match status" value="1"/>
</dbReference>
<accession>A0A7J0FEW8</accession>
<protein>
    <recommendedName>
        <fullName evidence="6">C3H1-type domain-containing protein</fullName>
    </recommendedName>
</protein>
<dbReference type="Gene3D" id="4.10.1000.10">
    <property type="entry name" value="Zinc finger, CCCH-type"/>
    <property type="match status" value="1"/>
</dbReference>
<dbReference type="SMART" id="SM00356">
    <property type="entry name" value="ZnF_C3H1"/>
    <property type="match status" value="2"/>
</dbReference>
<dbReference type="AlphaFoldDB" id="A0A7J0FEW8"/>
<feature type="domain" description="C3H1-type" evidence="6">
    <location>
        <begin position="126"/>
        <end position="154"/>
    </location>
</feature>
<evidence type="ECO:0000313" key="8">
    <source>
        <dbReference type="Proteomes" id="UP000585474"/>
    </source>
</evidence>
<comment type="caution">
    <text evidence="7">The sequence shown here is derived from an EMBL/GenBank/DDBJ whole genome shotgun (WGS) entry which is preliminary data.</text>
</comment>
<evidence type="ECO:0000259" key="6">
    <source>
        <dbReference type="PROSITE" id="PS50103"/>
    </source>
</evidence>
<dbReference type="GO" id="GO:0008270">
    <property type="term" value="F:zinc ion binding"/>
    <property type="evidence" value="ECO:0007669"/>
    <property type="project" value="UniProtKB-KW"/>
</dbReference>
<dbReference type="InterPro" id="IPR045877">
    <property type="entry name" value="ZFP36-like"/>
</dbReference>
<evidence type="ECO:0000256" key="2">
    <source>
        <dbReference type="ARBA" id="ARBA00022737"/>
    </source>
</evidence>
<keyword evidence="8" id="KW-1185">Reference proteome</keyword>
<sequence length="273" mass="30276">MDQNLTTLSPVNMCLMAHTIKISTHPLNLVVTFSDNNGFDATTMLAIPKGSLLLWAQLSICPWHWGRFCNGEVCPYGQRCHFLHEGPARFRESCAISIGTTGSGIECKPLVHSSLNAKQNSQKPVFPKTRLCYKWEATGNCPFGTNCYFAHGHADISAVSAIVNKLSSSTLQGARTVEENSVKFMRIDVILKSLDYVVFNLMKFRSQTTEYGNVSTSKMIPTAATHASPSRTGNGTACEKQMQGKKCLFKWKGFEKISRIYADWIDDVPLVHS</sequence>
<evidence type="ECO:0000256" key="5">
    <source>
        <dbReference type="PROSITE-ProRule" id="PRU00723"/>
    </source>
</evidence>
<name>A0A7J0FEW8_9ERIC</name>
<feature type="domain" description="C3H1-type" evidence="6">
    <location>
        <begin position="55"/>
        <end position="87"/>
    </location>
</feature>
<dbReference type="OrthoDB" id="410307at2759"/>
<organism evidence="7 8">
    <name type="scientific">Actinidia rufa</name>
    <dbReference type="NCBI Taxonomy" id="165716"/>
    <lineage>
        <taxon>Eukaryota</taxon>
        <taxon>Viridiplantae</taxon>
        <taxon>Streptophyta</taxon>
        <taxon>Embryophyta</taxon>
        <taxon>Tracheophyta</taxon>
        <taxon>Spermatophyta</taxon>
        <taxon>Magnoliopsida</taxon>
        <taxon>eudicotyledons</taxon>
        <taxon>Gunneridae</taxon>
        <taxon>Pentapetalae</taxon>
        <taxon>asterids</taxon>
        <taxon>Ericales</taxon>
        <taxon>Actinidiaceae</taxon>
        <taxon>Actinidia</taxon>
    </lineage>
</organism>
<gene>
    <name evidence="7" type="ORF">Acr_11g0012920</name>
</gene>
<reference evidence="7 8" key="1">
    <citation type="submission" date="2019-07" db="EMBL/GenBank/DDBJ databases">
        <title>De Novo Assembly of kiwifruit Actinidia rufa.</title>
        <authorList>
            <person name="Sugita-Konishi S."/>
            <person name="Sato K."/>
            <person name="Mori E."/>
            <person name="Abe Y."/>
            <person name="Kisaki G."/>
            <person name="Hamano K."/>
            <person name="Suezawa K."/>
            <person name="Otani M."/>
            <person name="Fukuda T."/>
            <person name="Manabe T."/>
            <person name="Gomi K."/>
            <person name="Tabuchi M."/>
            <person name="Akimitsu K."/>
            <person name="Kataoka I."/>
        </authorList>
    </citation>
    <scope>NUCLEOTIDE SEQUENCE [LARGE SCALE GENOMIC DNA]</scope>
    <source>
        <strain evidence="8">cv. Fuchu</strain>
    </source>
</reference>
<evidence type="ECO:0000256" key="4">
    <source>
        <dbReference type="ARBA" id="ARBA00022833"/>
    </source>
</evidence>
<dbReference type="Proteomes" id="UP000585474">
    <property type="component" value="Unassembled WGS sequence"/>
</dbReference>
<keyword evidence="3 5" id="KW-0863">Zinc-finger</keyword>
<dbReference type="EMBL" id="BJWL01000011">
    <property type="protein sequence ID" value="GFY96986.1"/>
    <property type="molecule type" value="Genomic_DNA"/>
</dbReference>